<dbReference type="Gene3D" id="2.60.40.10">
    <property type="entry name" value="Immunoglobulins"/>
    <property type="match status" value="1"/>
</dbReference>
<dbReference type="RefSeq" id="WP_001539788.1">
    <property type="nucleotide sequence ID" value="NZ_AP025675.1"/>
</dbReference>
<dbReference type="EMBL" id="UGEM01000004">
    <property type="protein sequence ID" value="STP17561.1"/>
    <property type="molecule type" value="Genomic_DNA"/>
</dbReference>
<dbReference type="AlphaFoldDB" id="A0A0K5Q3Z6"/>
<dbReference type="InterPro" id="IPR016147">
    <property type="entry name" value="Pili_assmbl_chaperone_N"/>
</dbReference>
<feature type="domain" description="Pili assembly chaperone N-terminal" evidence="2">
    <location>
        <begin position="43"/>
        <end position="140"/>
    </location>
</feature>
<dbReference type="InterPro" id="IPR050643">
    <property type="entry name" value="Periplasmic_pilus_chap"/>
</dbReference>
<evidence type="ECO:0000256" key="1">
    <source>
        <dbReference type="SAM" id="SignalP"/>
    </source>
</evidence>
<accession>A0A0K5Q3Z6</accession>
<keyword evidence="1" id="KW-0732">Signal</keyword>
<feature type="signal peptide" evidence="1">
    <location>
        <begin position="1"/>
        <end position="23"/>
    </location>
</feature>
<organism evidence="3 7">
    <name type="scientific">Escherichia coli</name>
    <dbReference type="NCBI Taxonomy" id="562"/>
    <lineage>
        <taxon>Bacteria</taxon>
        <taxon>Pseudomonadati</taxon>
        <taxon>Pseudomonadota</taxon>
        <taxon>Gammaproteobacteria</taxon>
        <taxon>Enterobacterales</taxon>
        <taxon>Enterobacteriaceae</taxon>
        <taxon>Escherichia</taxon>
    </lineage>
</organism>
<reference evidence="5 8" key="2">
    <citation type="submission" date="2018-09" db="EMBL/GenBank/DDBJ databases">
        <title>Persistent metagenomic signatures of early life antibiotic treatment in the infant gut microbiota and resistome.</title>
        <authorList>
            <person name="Gasparrini A.J."/>
        </authorList>
    </citation>
    <scope>NUCLEOTIDE SEQUENCE [LARGE SCALE GENOMIC DNA]</scope>
    <source>
        <strain evidence="5 8">T0181B.E-10</strain>
    </source>
</reference>
<dbReference type="EMBL" id="QYOH01000020">
    <property type="protein sequence ID" value="TXU33389.1"/>
    <property type="molecule type" value="Genomic_DNA"/>
</dbReference>
<evidence type="ECO:0000313" key="4">
    <source>
        <dbReference type="EMBL" id="STP17561.1"/>
    </source>
</evidence>
<evidence type="ECO:0000313" key="6">
    <source>
        <dbReference type="Proteomes" id="UP000254181"/>
    </source>
</evidence>
<evidence type="ECO:0000259" key="2">
    <source>
        <dbReference type="Pfam" id="PF00345"/>
    </source>
</evidence>
<reference evidence="4 6" key="1">
    <citation type="submission" date="2018-06" db="EMBL/GenBank/DDBJ databases">
        <authorList>
            <consortium name="Pathogen Informatics"/>
            <person name="Doyle S."/>
        </authorList>
    </citation>
    <scope>NUCLEOTIDE SEQUENCE [LARGE SCALE GENOMIC DNA]</scope>
    <source>
        <strain evidence="4 6">NCTC9075</strain>
    </source>
</reference>
<dbReference type="Proteomes" id="UP000460654">
    <property type="component" value="Unassembled WGS sequence"/>
</dbReference>
<dbReference type="PANTHER" id="PTHR30251:SF4">
    <property type="entry name" value="SLR1668 PROTEIN"/>
    <property type="match status" value="1"/>
</dbReference>
<evidence type="ECO:0000313" key="7">
    <source>
        <dbReference type="Proteomes" id="UP000271175"/>
    </source>
</evidence>
<feature type="chain" id="PRO_5042329494" evidence="1">
    <location>
        <begin position="24"/>
        <end position="239"/>
    </location>
</feature>
<dbReference type="InterPro" id="IPR008962">
    <property type="entry name" value="PapD-like_sf"/>
</dbReference>
<evidence type="ECO:0000313" key="8">
    <source>
        <dbReference type="Proteomes" id="UP000460654"/>
    </source>
</evidence>
<dbReference type="InterPro" id="IPR013783">
    <property type="entry name" value="Ig-like_fold"/>
</dbReference>
<reference evidence="3 7" key="3">
    <citation type="submission" date="2018-10" db="EMBL/GenBank/DDBJ databases">
        <authorList>
            <consortium name="NARMS: The National Antimicrobial Resistance Monitoring System"/>
        </authorList>
    </citation>
    <scope>NUCLEOTIDE SEQUENCE [LARGE SCALE GENOMIC DNA]</scope>
    <source>
        <strain evidence="3 7">CVM N17EC0276</strain>
    </source>
</reference>
<dbReference type="Pfam" id="PF00345">
    <property type="entry name" value="PapD_N"/>
    <property type="match status" value="1"/>
</dbReference>
<evidence type="ECO:0000313" key="3">
    <source>
        <dbReference type="EMBL" id="MIB60567.1"/>
    </source>
</evidence>
<dbReference type="EMBL" id="ROAL01000007">
    <property type="protein sequence ID" value="MIB60567.1"/>
    <property type="molecule type" value="Genomic_DNA"/>
</dbReference>
<dbReference type="GO" id="GO:0030288">
    <property type="term" value="C:outer membrane-bounded periplasmic space"/>
    <property type="evidence" value="ECO:0007669"/>
    <property type="project" value="InterPro"/>
</dbReference>
<name>A0A0K5Q3Z6_ECOLX</name>
<dbReference type="Gene3D" id="2.60.40.3970">
    <property type="match status" value="1"/>
</dbReference>
<gene>
    <name evidence="5" type="ORF">D4N09_17935</name>
    <name evidence="3" type="ORF">D9E49_09140</name>
    <name evidence="4" type="ORF">NCTC9075_00987</name>
</gene>
<dbReference type="Proteomes" id="UP000254181">
    <property type="component" value="Unassembled WGS sequence"/>
</dbReference>
<proteinExistence type="predicted"/>
<sequence length="239" mass="26574">MVAKINRLLRLGPVLLLCTSFFAQSNMTVYPMAVSINSQGEGSVRVISKSNEVQYIKATVFRIDNPSTPLENEVEIKSGDANHLVVMPPKFALPAGSSKTVRFVAMEPEQQEKNYRVKFEAVPSIDDVATDKKDLSMQLTVNLIWGIVVSVPPQQPVTKLEINSAKKLLNAGNQRLKVLTIAYCKNNSKDNSCKTQTVNKNIFPGQEKSLESISGYDKIVVKYNNWITKDNGEFELAVH</sequence>
<dbReference type="GO" id="GO:0071555">
    <property type="term" value="P:cell wall organization"/>
    <property type="evidence" value="ECO:0007669"/>
    <property type="project" value="InterPro"/>
</dbReference>
<dbReference type="PANTHER" id="PTHR30251">
    <property type="entry name" value="PILUS ASSEMBLY CHAPERONE"/>
    <property type="match status" value="1"/>
</dbReference>
<evidence type="ECO:0000313" key="5">
    <source>
        <dbReference type="EMBL" id="TXU33389.1"/>
    </source>
</evidence>
<dbReference type="Proteomes" id="UP000271175">
    <property type="component" value="Unassembled WGS sequence"/>
</dbReference>
<protein>
    <submittedName>
        <fullName evidence="3">Fimbrial protein</fullName>
    </submittedName>
</protein>
<dbReference type="SUPFAM" id="SSF49354">
    <property type="entry name" value="PapD-like"/>
    <property type="match status" value="1"/>
</dbReference>